<dbReference type="InterPro" id="IPR009051">
    <property type="entry name" value="Helical_ferredxn"/>
</dbReference>
<gene>
    <name evidence="2" type="ORF">SAMN05660652_00766</name>
</gene>
<dbReference type="PANTHER" id="PTHR42783">
    <property type="entry name" value="GLUTAMATE SYNTHASE [NADPH] SMALL CHAIN"/>
    <property type="match status" value="1"/>
</dbReference>
<dbReference type="Pfam" id="PF07992">
    <property type="entry name" value="Pyr_redox_2"/>
    <property type="match status" value="1"/>
</dbReference>
<dbReference type="InterPro" id="IPR037207">
    <property type="entry name" value="Nuop51_4Fe4S-bd_sf"/>
</dbReference>
<dbReference type="InterPro" id="IPR023753">
    <property type="entry name" value="FAD/NAD-binding_dom"/>
</dbReference>
<dbReference type="PROSITE" id="PS00645">
    <property type="entry name" value="COMPLEX1_51K_2"/>
    <property type="match status" value="1"/>
</dbReference>
<dbReference type="InterPro" id="IPR028261">
    <property type="entry name" value="DPD_II"/>
</dbReference>
<dbReference type="SMART" id="SM00928">
    <property type="entry name" value="NADH_4Fe-4S"/>
    <property type="match status" value="1"/>
</dbReference>
<keyword evidence="3" id="KW-1185">Reference proteome</keyword>
<dbReference type="GO" id="GO:0051539">
    <property type="term" value="F:4 iron, 4 sulfur cluster binding"/>
    <property type="evidence" value="ECO:0007669"/>
    <property type="project" value="InterPro"/>
</dbReference>
<dbReference type="Pfam" id="PF10589">
    <property type="entry name" value="NADH_4Fe-4S"/>
    <property type="match status" value="1"/>
</dbReference>
<accession>A0A1G7XQT8</accession>
<dbReference type="SUPFAM" id="SSF51971">
    <property type="entry name" value="Nucleotide-binding domain"/>
    <property type="match status" value="1"/>
</dbReference>
<sequence>MCSQGDVVSTSIYGIWDGKVHDFRNAPQGMPPPVLEGLEDFAPHNPTKAFIADRGFMVFDRETSLVEAFRAYMAQAAKESCGRCTPCRVGTQRMRDLLREVAANQADPGVLDDIAELARQVTDTSLCGMGQSCARSLLDALEHFRDEFKPLTPAQAVFQHSFVYTTAPCVEACPSKIDVPKYIDGVKGGKFDYALGVILDKYPMAATCGRVCVRFCESACRRQEAEGPVGIRMLKRYAADQAILNNRLHFQPSPVQHDKRVAIIGAGPAGITCAYKLLLGGIKVDVFDAQRAAGGMASVGIPSYRLPKDVLKAESEDIIRQLGGNFFYSKVLGENFTVDELLGKGYDAVFLAYGASQGTRFGIKNEYPGLNRYITGVDFLLKVHQRVEHDVPFEVKGDVVVVGGGNVAMDCVRSALRLGAKSVHLVYRRTEEDMPAEREEVIAAQHEGVIFHFLTTPTGLMVENNTVTALEMVEMQTKGRDEKGRWNIEPVPDSMYTMPCDLVVAAIGQQVERNVVKPGEGIELDRWNCIVVNADTLETTRKGVFAGGDCVLGPLTLVHALDQGERAAASIRDFLLSGDVYVRPERRIQNLLSKNKLLADECLEVAPPHKDRAVMPELDAAERVKNFDEVDQVISKQSAYEEASRCLRCYRLYSVVTEKHLPREPLISNNETVLAE</sequence>
<feature type="domain" description="NADH-ubiquinone oxidoreductase 51kDa subunit iron-sulphur binding" evidence="1">
    <location>
        <begin position="66"/>
        <end position="111"/>
    </location>
</feature>
<dbReference type="InterPro" id="IPR019575">
    <property type="entry name" value="Nuop51_4Fe4S-bd"/>
</dbReference>
<proteinExistence type="predicted"/>
<dbReference type="Gene3D" id="1.10.1060.10">
    <property type="entry name" value="Alpha-helical ferredoxin"/>
    <property type="match status" value="1"/>
</dbReference>
<name>A0A1G7XQT8_9RHOO</name>
<dbReference type="GO" id="GO:0010181">
    <property type="term" value="F:FMN binding"/>
    <property type="evidence" value="ECO:0007669"/>
    <property type="project" value="InterPro"/>
</dbReference>
<protein>
    <submittedName>
        <fullName evidence="2">Formate dehydrogenase beta subunit</fullName>
    </submittedName>
</protein>
<dbReference type="Pfam" id="PF14691">
    <property type="entry name" value="Fer4_20"/>
    <property type="match status" value="1"/>
</dbReference>
<dbReference type="InterPro" id="IPR036188">
    <property type="entry name" value="FAD/NAD-bd_sf"/>
</dbReference>
<evidence type="ECO:0000259" key="1">
    <source>
        <dbReference type="SMART" id="SM00928"/>
    </source>
</evidence>
<dbReference type="Gene3D" id="3.50.50.60">
    <property type="entry name" value="FAD/NAD(P)-binding domain"/>
    <property type="match status" value="2"/>
</dbReference>
<reference evidence="2 3" key="1">
    <citation type="submission" date="2016-10" db="EMBL/GenBank/DDBJ databases">
        <authorList>
            <person name="de Groot N.N."/>
        </authorList>
    </citation>
    <scope>NUCLEOTIDE SEQUENCE [LARGE SCALE GENOMIC DNA]</scope>
    <source>
        <strain evidence="2 3">DSM 5885</strain>
    </source>
</reference>
<dbReference type="GO" id="GO:0008137">
    <property type="term" value="F:NADH dehydrogenase (ubiquinone) activity"/>
    <property type="evidence" value="ECO:0007669"/>
    <property type="project" value="InterPro"/>
</dbReference>
<dbReference type="GO" id="GO:0016491">
    <property type="term" value="F:oxidoreductase activity"/>
    <property type="evidence" value="ECO:0007669"/>
    <property type="project" value="InterPro"/>
</dbReference>
<dbReference type="SUPFAM" id="SSF46548">
    <property type="entry name" value="alpha-helical ferredoxin"/>
    <property type="match status" value="2"/>
</dbReference>
<dbReference type="InterPro" id="IPR001949">
    <property type="entry name" value="NADH-UbQ_OxRdtase_51kDa_CS"/>
</dbReference>
<evidence type="ECO:0000313" key="3">
    <source>
        <dbReference type="Proteomes" id="UP000198607"/>
    </source>
</evidence>
<dbReference type="EMBL" id="FNCY01000002">
    <property type="protein sequence ID" value="SDG86548.1"/>
    <property type="molecule type" value="Genomic_DNA"/>
</dbReference>
<dbReference type="PRINTS" id="PR00419">
    <property type="entry name" value="ADXRDTASE"/>
</dbReference>
<dbReference type="AlphaFoldDB" id="A0A1G7XQT8"/>
<dbReference type="STRING" id="83767.SAMN05660652_00766"/>
<dbReference type="SUPFAM" id="SSF140490">
    <property type="entry name" value="Nqo1C-terminal domain-like"/>
    <property type="match status" value="1"/>
</dbReference>
<evidence type="ECO:0000313" key="2">
    <source>
        <dbReference type="EMBL" id="SDG86548.1"/>
    </source>
</evidence>
<organism evidence="2 3">
    <name type="scientific">Propionivibrio dicarboxylicus</name>
    <dbReference type="NCBI Taxonomy" id="83767"/>
    <lineage>
        <taxon>Bacteria</taxon>
        <taxon>Pseudomonadati</taxon>
        <taxon>Pseudomonadota</taxon>
        <taxon>Betaproteobacteria</taxon>
        <taxon>Rhodocyclales</taxon>
        <taxon>Rhodocyclaceae</taxon>
        <taxon>Propionivibrio</taxon>
    </lineage>
</organism>
<dbReference type="PANTHER" id="PTHR42783:SF3">
    <property type="entry name" value="GLUTAMATE SYNTHASE [NADPH] SMALL CHAIN-RELATED"/>
    <property type="match status" value="1"/>
</dbReference>
<dbReference type="Proteomes" id="UP000198607">
    <property type="component" value="Unassembled WGS sequence"/>
</dbReference>